<evidence type="ECO:0000313" key="3">
    <source>
        <dbReference type="Proteomes" id="UP001153076"/>
    </source>
</evidence>
<dbReference type="OrthoDB" id="1742302at2759"/>
<feature type="compositionally biased region" description="Polar residues" evidence="1">
    <location>
        <begin position="133"/>
        <end position="155"/>
    </location>
</feature>
<keyword evidence="3" id="KW-1185">Reference proteome</keyword>
<dbReference type="PANTHER" id="PTHR33710">
    <property type="entry name" value="BNAC02G09200D PROTEIN"/>
    <property type="match status" value="1"/>
</dbReference>
<evidence type="ECO:0000313" key="2">
    <source>
        <dbReference type="EMBL" id="KAJ8435838.1"/>
    </source>
</evidence>
<accession>A0A9Q1QB88</accession>
<dbReference type="AlphaFoldDB" id="A0A9Q1QB88"/>
<comment type="caution">
    <text evidence="2">The sequence shown here is derived from an EMBL/GenBank/DDBJ whole genome shotgun (WGS) entry which is preliminary data.</text>
</comment>
<protein>
    <submittedName>
        <fullName evidence="2">Uncharacterized protein</fullName>
    </submittedName>
</protein>
<dbReference type="EMBL" id="JAKOGI010000382">
    <property type="protein sequence ID" value="KAJ8435838.1"/>
    <property type="molecule type" value="Genomic_DNA"/>
</dbReference>
<sequence length="155" mass="17785">MGGTNIQDAKACDIQEMQSRGLYFSWTNKIVWTRIDRAFANVYWYDLFGFNQAIYMANSLSDHIALIIDTPGCPKPNPLSNFVTSKLQEISHLGRSQKLKRFLRLTQGVLQHLNRSQARAEMERNHDLLLADPTNSEFQQNERLQGTTTLESSHL</sequence>
<organism evidence="2 3">
    <name type="scientific">Carnegiea gigantea</name>
    <dbReference type="NCBI Taxonomy" id="171969"/>
    <lineage>
        <taxon>Eukaryota</taxon>
        <taxon>Viridiplantae</taxon>
        <taxon>Streptophyta</taxon>
        <taxon>Embryophyta</taxon>
        <taxon>Tracheophyta</taxon>
        <taxon>Spermatophyta</taxon>
        <taxon>Magnoliopsida</taxon>
        <taxon>eudicotyledons</taxon>
        <taxon>Gunneridae</taxon>
        <taxon>Pentapetalae</taxon>
        <taxon>Caryophyllales</taxon>
        <taxon>Cactineae</taxon>
        <taxon>Cactaceae</taxon>
        <taxon>Cactoideae</taxon>
        <taxon>Echinocereeae</taxon>
        <taxon>Carnegiea</taxon>
    </lineage>
</organism>
<dbReference type="Proteomes" id="UP001153076">
    <property type="component" value="Unassembled WGS sequence"/>
</dbReference>
<reference evidence="2" key="1">
    <citation type="submission" date="2022-04" db="EMBL/GenBank/DDBJ databases">
        <title>Carnegiea gigantea Genome sequencing and assembly v2.</title>
        <authorList>
            <person name="Copetti D."/>
            <person name="Sanderson M.J."/>
            <person name="Burquez A."/>
            <person name="Wojciechowski M.F."/>
        </authorList>
    </citation>
    <scope>NUCLEOTIDE SEQUENCE</scope>
    <source>
        <strain evidence="2">SGP5-SGP5p</strain>
        <tissue evidence="2">Aerial part</tissue>
    </source>
</reference>
<gene>
    <name evidence="2" type="ORF">Cgig2_003861</name>
</gene>
<feature type="region of interest" description="Disordered" evidence="1">
    <location>
        <begin position="131"/>
        <end position="155"/>
    </location>
</feature>
<proteinExistence type="predicted"/>
<evidence type="ECO:0000256" key="1">
    <source>
        <dbReference type="SAM" id="MobiDB-lite"/>
    </source>
</evidence>
<dbReference type="PANTHER" id="PTHR33710:SF80">
    <property type="entry name" value="ENDONUCLEASE_EXONUCLEASE_PHOSPHATASE"/>
    <property type="match status" value="1"/>
</dbReference>
<name>A0A9Q1QB88_9CARY</name>